<feature type="compositionally biased region" description="Basic and acidic residues" evidence="2">
    <location>
        <begin position="60"/>
        <end position="71"/>
    </location>
</feature>
<feature type="region of interest" description="Disordered" evidence="2">
    <location>
        <begin position="1"/>
        <end position="101"/>
    </location>
</feature>
<proteinExistence type="predicted"/>
<reference evidence="3" key="1">
    <citation type="submission" date="2023-10" db="EMBL/GenBank/DDBJ databases">
        <authorList>
            <person name="Chen Y."/>
            <person name="Shah S."/>
            <person name="Dougan E. K."/>
            <person name="Thang M."/>
            <person name="Chan C."/>
        </authorList>
    </citation>
    <scope>NUCLEOTIDE SEQUENCE [LARGE SCALE GENOMIC DNA]</scope>
</reference>
<sequence>ACLSNGGQPGLHPQASQPSPREPRHGGLTRATRGPRAVHGALARQEDQEHRGPQRGAVALRREAFLLERRAARAPGGGPPPARGPPRGGEGAAAEEAAARAERIAHQDISFREEKCNKLRNQLQEAEMALAEAANELNNAKTARQGADAALQGFVPETWKNNKVAEIKREREQEAIGDQEELRLALLAWPRPILPRPLILFYLHGSTISDPEEIARELADIRKRSLEHALTNEQAERMEKLMSKQARVKGAKRARVAGTKVGQTFKRLLAWDKIVQIFSLLPDGHRWRRVKGPIVATIAVFMDLSWCTVASCTVLAVVPYVWSRQKKTRAKSEDFEAAQISAMSPSPSMPAHTVPCQVLTVSEAGRPLCEFGQCRFAKDNPPCVMMGPVCNRKAMLCKTHYKIFSDGLGYANPAMAMGWAREIGSRPKIQAMERNVGKHVDPSQLQFTPASVEYEHTAGMRCYRFATALNKIEWEKAHHKTMTAKLPIPTHPVAVLPRCDGSGVFEKCWLFAWSPFSGCRTVEIGNDQMTKTVTPIMKPSQHLYSEQAVDAANFVGGAAQSRFMVCNKDFAGLPTLPGSVHNVVGEPALHPLGYSVADFLESGFGEDAFKWRSGYLGPAVPVCGLRQRVDGKLLDAAKYLSILDCSVAQRCHHHKEYAEKDHADPNNAELKQRLVTFGLCQRFNPRHEGDYTYEVFVQTADQLRGRSACLVPHANAVIWKKRANEMQMTTSTDGDAEAFLTACAPVALPGQTDEAFDIRKPVLCRLSALTEAEKIQRFYHIFIVGWFLPKLENGCSEMVCLHVCTKLRQYIKQIIETFVLSATAVQIFVELASLLRALQDCAAMDAIMSPGFIDRCNTLKALSDTRSVSRLTKTFAVSVSSVDKCTRAICEASQYVAALQGIEYELEVLVEELVEPVPQPPEESEESPVDGLATSIASLRSKMTNAAKCVARVGPASRAGVAIVNMVSQKGCAFDELAKKRSNPAKADSGEMLGLLKDACQQFPLDSAMNNMLTQVTDRVHLESEKRSVDAFTTSFNELTEHACKNPPELTCELMQDTIDVAGKMGAGLLVAESFKKMVEGSRIVGGALVKVGMTEVMCEKYVALFGIPRDTFDVEFENTVHAGQLNTQLTMMTVCSQVASAATAPSNFLTGQPPHGQFDVPKVAAGCAVSKAIVDDYNSASLKSDNSWKIFSSGEFAELETVLCWEQAIRKIRADCARLLHNAGVEIKQYMVEKLLEDFKAFADNAKGLADGKDWLGGYSGRTWSGLLDWSKKGLLAPGGVAPAIKAEWMKLDKDAKTIAAAMKPYGVAPFTWTVEQEQIIAQGKATHAQCVILGAFVPIKDASPRSLAVAQAYRNCTGTGGKFDSLHDLIRKKIAPMVQ</sequence>
<evidence type="ECO:0000313" key="4">
    <source>
        <dbReference type="Proteomes" id="UP001189429"/>
    </source>
</evidence>
<name>A0ABN9SSR8_9DINO</name>
<keyword evidence="1" id="KW-0175">Coiled coil</keyword>
<dbReference type="Proteomes" id="UP001189429">
    <property type="component" value="Unassembled WGS sequence"/>
</dbReference>
<accession>A0ABN9SSR8</accession>
<evidence type="ECO:0000256" key="1">
    <source>
        <dbReference type="SAM" id="Coils"/>
    </source>
</evidence>
<evidence type="ECO:0000256" key="2">
    <source>
        <dbReference type="SAM" id="MobiDB-lite"/>
    </source>
</evidence>
<dbReference type="EMBL" id="CAUYUJ010013014">
    <property type="protein sequence ID" value="CAK0835192.1"/>
    <property type="molecule type" value="Genomic_DNA"/>
</dbReference>
<feature type="coiled-coil region" evidence="1">
    <location>
        <begin position="109"/>
        <end position="150"/>
    </location>
</feature>
<comment type="caution">
    <text evidence="3">The sequence shown here is derived from an EMBL/GenBank/DDBJ whole genome shotgun (WGS) entry which is preliminary data.</text>
</comment>
<organism evidence="3 4">
    <name type="scientific">Prorocentrum cordatum</name>
    <dbReference type="NCBI Taxonomy" id="2364126"/>
    <lineage>
        <taxon>Eukaryota</taxon>
        <taxon>Sar</taxon>
        <taxon>Alveolata</taxon>
        <taxon>Dinophyceae</taxon>
        <taxon>Prorocentrales</taxon>
        <taxon>Prorocentraceae</taxon>
        <taxon>Prorocentrum</taxon>
    </lineage>
</organism>
<keyword evidence="4" id="KW-1185">Reference proteome</keyword>
<gene>
    <name evidence="3" type="ORF">PCOR1329_LOCUS32286</name>
</gene>
<evidence type="ECO:0000313" key="3">
    <source>
        <dbReference type="EMBL" id="CAK0835192.1"/>
    </source>
</evidence>
<protein>
    <submittedName>
        <fullName evidence="3">Uncharacterized protein</fullName>
    </submittedName>
</protein>
<feature type="non-terminal residue" evidence="3">
    <location>
        <position position="1"/>
    </location>
</feature>